<dbReference type="STRING" id="323097.Nham_0071"/>
<name>Q1QS25_NITHX</name>
<dbReference type="KEGG" id="nha:Nham_0071"/>
<evidence type="ECO:0000256" key="4">
    <source>
        <dbReference type="ARBA" id="ARBA00017871"/>
    </source>
</evidence>
<dbReference type="Proteomes" id="UP000001953">
    <property type="component" value="Chromosome"/>
</dbReference>
<dbReference type="EMBL" id="CP000319">
    <property type="protein sequence ID" value="ABE60972.1"/>
    <property type="molecule type" value="Genomic_DNA"/>
</dbReference>
<feature type="domain" description="Amine oxidase" evidence="8">
    <location>
        <begin position="69"/>
        <end position="131"/>
    </location>
</feature>
<dbReference type="InterPro" id="IPR006311">
    <property type="entry name" value="TAT_signal"/>
</dbReference>
<feature type="region of interest" description="Disordered" evidence="7">
    <location>
        <begin position="459"/>
        <end position="504"/>
    </location>
</feature>
<dbReference type="Pfam" id="PF01593">
    <property type="entry name" value="Amino_oxidase"/>
    <property type="match status" value="2"/>
</dbReference>
<comment type="catalytic activity">
    <reaction evidence="6">
        <text>L-tryptophan + O2 = indole-3-acetamide + CO2 + H2O</text>
        <dbReference type="Rhea" id="RHEA:16165"/>
        <dbReference type="ChEBI" id="CHEBI:15377"/>
        <dbReference type="ChEBI" id="CHEBI:15379"/>
        <dbReference type="ChEBI" id="CHEBI:16031"/>
        <dbReference type="ChEBI" id="CHEBI:16526"/>
        <dbReference type="ChEBI" id="CHEBI:57912"/>
        <dbReference type="EC" id="1.13.12.3"/>
    </reaction>
</comment>
<dbReference type="PRINTS" id="PR00420">
    <property type="entry name" value="RNGMNOXGNASE"/>
</dbReference>
<keyword evidence="5" id="KW-0073">Auxin biosynthesis</keyword>
<dbReference type="AlphaFoldDB" id="Q1QS25"/>
<dbReference type="SUPFAM" id="SSF54373">
    <property type="entry name" value="FAD-linked reductases, C-terminal domain"/>
    <property type="match status" value="1"/>
</dbReference>
<dbReference type="InterPro" id="IPR002937">
    <property type="entry name" value="Amino_oxidase"/>
</dbReference>
<comment type="similarity">
    <text evidence="2">Belongs to the tryptophan 2-monooxygenase family.</text>
</comment>
<proteinExistence type="inferred from homology"/>
<evidence type="ECO:0000256" key="6">
    <source>
        <dbReference type="ARBA" id="ARBA00047321"/>
    </source>
</evidence>
<evidence type="ECO:0000313" key="10">
    <source>
        <dbReference type="Proteomes" id="UP000001953"/>
    </source>
</evidence>
<evidence type="ECO:0000256" key="2">
    <source>
        <dbReference type="ARBA" id="ARBA00005833"/>
    </source>
</evidence>
<dbReference type="PANTHER" id="PTHR10742:SF410">
    <property type="entry name" value="LYSINE-SPECIFIC HISTONE DEMETHYLASE 2"/>
    <property type="match status" value="1"/>
</dbReference>
<dbReference type="HOGENOM" id="CLU_004498_10_3_5"/>
<dbReference type="Gene3D" id="3.90.660.10">
    <property type="match status" value="1"/>
</dbReference>
<feature type="compositionally biased region" description="Basic residues" evidence="7">
    <location>
        <begin position="481"/>
        <end position="491"/>
    </location>
</feature>
<evidence type="ECO:0000313" key="9">
    <source>
        <dbReference type="EMBL" id="ABE60972.1"/>
    </source>
</evidence>
<evidence type="ECO:0000259" key="8">
    <source>
        <dbReference type="Pfam" id="PF01593"/>
    </source>
</evidence>
<gene>
    <name evidence="9" type="ordered locus">Nham_0071</name>
</gene>
<dbReference type="InterPro" id="IPR050281">
    <property type="entry name" value="Flavin_monoamine_oxidase"/>
</dbReference>
<dbReference type="PANTHER" id="PTHR10742">
    <property type="entry name" value="FLAVIN MONOAMINE OXIDASE"/>
    <property type="match status" value="1"/>
</dbReference>
<keyword evidence="10" id="KW-1185">Reference proteome</keyword>
<evidence type="ECO:0000256" key="3">
    <source>
        <dbReference type="ARBA" id="ARBA00012535"/>
    </source>
</evidence>
<dbReference type="EC" id="1.13.12.3" evidence="3"/>
<accession>Q1QS25</accession>
<evidence type="ECO:0000256" key="1">
    <source>
        <dbReference type="ARBA" id="ARBA00004814"/>
    </source>
</evidence>
<protein>
    <recommendedName>
        <fullName evidence="4">Tryptophan 2-monooxygenase</fullName>
        <ecNumber evidence="3">1.13.12.3</ecNumber>
    </recommendedName>
</protein>
<dbReference type="SUPFAM" id="SSF51905">
    <property type="entry name" value="FAD/NAD(P)-binding domain"/>
    <property type="match status" value="1"/>
</dbReference>
<sequence length="504" mass="52730">MRVAAGASMRQVRESFLHFQCFGNHAMRMTRRDFLSASAAFATGIGIGRARTAPLPREADVVVIGAGAAGIAAARRIQAANRKVIMIEAADRIGGRCHTDMKTFGTPFDRGARWLYDPDTNPMAGLARSAGTGVFAAPPGQKIRIGRRNARAGETEQFLAALVRAKRAIGEAAHGRTDVACASVLPGDLDVWTGTIDFVLGAGATGKDLKDLSAMDRARAAERNAAIGCKQGLGALLAALGQSLPTSLLTPASRVSWAGRDIGVETPAGRISARAVIVTVSTNVLTSGNIRFTPELPKRQLDAAARLSLGSYDRVALWLPDNPLGLGRNETMIEQSSDGKTALLAANASGSSLCTIDVAGSFGRDLSAQGEGAMVAFATEWLAKLFGSDAAAAVKRSAATRWNAAPHVLGAMSAAEPGGQPSRKVLMEPLGSLFLAGEAAHETLWGTVGGAWESGERAADAALRKVGATKEPAQPSASTRKPSRHHRRAPSRRSQDAYGFPLPR</sequence>
<dbReference type="Gene3D" id="3.50.50.60">
    <property type="entry name" value="FAD/NAD(P)-binding domain"/>
    <property type="match status" value="2"/>
</dbReference>
<reference evidence="9 10" key="1">
    <citation type="submission" date="2006-03" db="EMBL/GenBank/DDBJ databases">
        <title>Complete sequence of chromosome of Nitrobacter hamburgensis X14.</title>
        <authorList>
            <consortium name="US DOE Joint Genome Institute"/>
            <person name="Copeland A."/>
            <person name="Lucas S."/>
            <person name="Lapidus A."/>
            <person name="Barry K."/>
            <person name="Detter J.C."/>
            <person name="Glavina del Rio T."/>
            <person name="Hammon N."/>
            <person name="Israni S."/>
            <person name="Dalin E."/>
            <person name="Tice H."/>
            <person name="Pitluck S."/>
            <person name="Chain P."/>
            <person name="Malfatti S."/>
            <person name="Shin M."/>
            <person name="Vergez L."/>
            <person name="Schmutz J."/>
            <person name="Larimer F."/>
            <person name="Land M."/>
            <person name="Hauser L."/>
            <person name="Kyrpides N."/>
            <person name="Ivanova N."/>
            <person name="Ward B."/>
            <person name="Arp D."/>
            <person name="Klotz M."/>
            <person name="Stein L."/>
            <person name="O'Mullan G."/>
            <person name="Starkenburg S."/>
            <person name="Sayavedra L."/>
            <person name="Poret-Peterson A.T."/>
            <person name="Gentry M.E."/>
            <person name="Bruce D."/>
            <person name="Richardson P."/>
        </authorList>
    </citation>
    <scope>NUCLEOTIDE SEQUENCE [LARGE SCALE GENOMIC DNA]</scope>
    <source>
        <strain evidence="10">DSM 10229 / NCIMB 13809 / X14</strain>
    </source>
</reference>
<evidence type="ECO:0000256" key="7">
    <source>
        <dbReference type="SAM" id="MobiDB-lite"/>
    </source>
</evidence>
<dbReference type="eggNOG" id="COG1231">
    <property type="taxonomic scope" value="Bacteria"/>
</dbReference>
<dbReference type="GO" id="GO:0050361">
    <property type="term" value="F:tryptophan 2-monooxygenase activity"/>
    <property type="evidence" value="ECO:0007669"/>
    <property type="project" value="UniProtKB-EC"/>
</dbReference>
<dbReference type="InterPro" id="IPR036188">
    <property type="entry name" value="FAD/NAD-bd_sf"/>
</dbReference>
<organism evidence="9 10">
    <name type="scientific">Nitrobacter hamburgensis (strain DSM 10229 / NCIMB 13809 / X14)</name>
    <dbReference type="NCBI Taxonomy" id="323097"/>
    <lineage>
        <taxon>Bacteria</taxon>
        <taxon>Pseudomonadati</taxon>
        <taxon>Pseudomonadota</taxon>
        <taxon>Alphaproteobacteria</taxon>
        <taxon>Hyphomicrobiales</taxon>
        <taxon>Nitrobacteraceae</taxon>
        <taxon>Nitrobacter</taxon>
    </lineage>
</organism>
<comment type="pathway">
    <text evidence="1">Plant hormone metabolism; auxin biosynthesis.</text>
</comment>
<evidence type="ECO:0000256" key="5">
    <source>
        <dbReference type="ARBA" id="ARBA00023070"/>
    </source>
</evidence>
<dbReference type="PROSITE" id="PS51318">
    <property type="entry name" value="TAT"/>
    <property type="match status" value="1"/>
</dbReference>
<feature type="domain" description="Amine oxidase" evidence="8">
    <location>
        <begin position="219"/>
        <end position="462"/>
    </location>
</feature>
<dbReference type="GO" id="GO:0009851">
    <property type="term" value="P:auxin biosynthetic process"/>
    <property type="evidence" value="ECO:0007669"/>
    <property type="project" value="UniProtKB-KW"/>
</dbReference>